<name>A0ABT9XGB6_9BACL</name>
<keyword evidence="5" id="KW-0808">Transferase</keyword>
<protein>
    <submittedName>
        <fullName evidence="5">DNA polymerase-3 subunit epsilon</fullName>
        <ecNumber evidence="5">2.7.7.7</ecNumber>
    </submittedName>
</protein>
<reference evidence="5 6" key="1">
    <citation type="submission" date="2023-07" db="EMBL/GenBank/DDBJ databases">
        <title>Genomic Encyclopedia of Type Strains, Phase IV (KMG-IV): sequencing the most valuable type-strain genomes for metagenomic binning, comparative biology and taxonomic classification.</title>
        <authorList>
            <person name="Goeker M."/>
        </authorList>
    </citation>
    <scope>NUCLEOTIDE SEQUENCE [LARGE SCALE GENOMIC DNA]</scope>
    <source>
        <strain evidence="5 6">DSM 4006</strain>
    </source>
</reference>
<evidence type="ECO:0000313" key="5">
    <source>
        <dbReference type="EMBL" id="MDQ0189344.1"/>
    </source>
</evidence>
<evidence type="ECO:0000256" key="3">
    <source>
        <dbReference type="ARBA" id="ARBA00022839"/>
    </source>
</evidence>
<dbReference type="PANTHER" id="PTHR30231:SF4">
    <property type="entry name" value="PROTEIN NEN2"/>
    <property type="match status" value="1"/>
</dbReference>
<dbReference type="GO" id="GO:0003887">
    <property type="term" value="F:DNA-directed DNA polymerase activity"/>
    <property type="evidence" value="ECO:0007669"/>
    <property type="project" value="UniProtKB-EC"/>
</dbReference>
<dbReference type="CDD" id="cd06127">
    <property type="entry name" value="DEDDh"/>
    <property type="match status" value="1"/>
</dbReference>
<proteinExistence type="predicted"/>
<dbReference type="SUPFAM" id="SSF53098">
    <property type="entry name" value="Ribonuclease H-like"/>
    <property type="match status" value="1"/>
</dbReference>
<comment type="caution">
    <text evidence="5">The sequence shown here is derived from an EMBL/GenBank/DDBJ whole genome shotgun (WGS) entry which is preliminary data.</text>
</comment>
<dbReference type="SMART" id="SM00479">
    <property type="entry name" value="EXOIII"/>
    <property type="match status" value="1"/>
</dbReference>
<keyword evidence="2" id="KW-0378">Hydrolase</keyword>
<evidence type="ECO:0000256" key="1">
    <source>
        <dbReference type="ARBA" id="ARBA00022722"/>
    </source>
</evidence>
<dbReference type="Gene3D" id="3.30.420.10">
    <property type="entry name" value="Ribonuclease H-like superfamily/Ribonuclease H"/>
    <property type="match status" value="1"/>
</dbReference>
<feature type="domain" description="Exonuclease" evidence="4">
    <location>
        <begin position="40"/>
        <end position="213"/>
    </location>
</feature>
<keyword evidence="3" id="KW-0269">Exonuclease</keyword>
<dbReference type="InterPro" id="IPR036397">
    <property type="entry name" value="RNaseH_sf"/>
</dbReference>
<keyword evidence="6" id="KW-1185">Reference proteome</keyword>
<dbReference type="EC" id="2.7.7.7" evidence="5"/>
<dbReference type="EMBL" id="JAUSTP010000006">
    <property type="protein sequence ID" value="MDQ0189344.1"/>
    <property type="molecule type" value="Genomic_DNA"/>
</dbReference>
<evidence type="ECO:0000313" key="6">
    <source>
        <dbReference type="Proteomes" id="UP001232973"/>
    </source>
</evidence>
<gene>
    <name evidence="5" type="ORF">J2S03_001164</name>
</gene>
<dbReference type="InterPro" id="IPR013520">
    <property type="entry name" value="Ribonucl_H"/>
</dbReference>
<dbReference type="Proteomes" id="UP001232973">
    <property type="component" value="Unassembled WGS sequence"/>
</dbReference>
<keyword evidence="1" id="KW-0540">Nuclease</keyword>
<dbReference type="Pfam" id="PF00929">
    <property type="entry name" value="RNase_T"/>
    <property type="match status" value="1"/>
</dbReference>
<sequence>MKWFPGAGRSERIGAMAERDLFADGDFGASVWELPLAEAAYFVIDIETSGFSAVSDVILSLAAGCMCGSNPKLDPTLYELVRPEDVRRIPERVWALTGLTPEAVNDGAPLDDVLYRALAMSVHRVWVAHHARHELSFLQRHTRRIWKMPLRPIVIDTSVVARALWRLPSVPTLESVCCALDIPVANRHRADADIAMTAEVWAREQVLCEQLGLKTVSEVVEWAAAHAFG</sequence>
<dbReference type="PANTHER" id="PTHR30231">
    <property type="entry name" value="DNA POLYMERASE III SUBUNIT EPSILON"/>
    <property type="match status" value="1"/>
</dbReference>
<dbReference type="InterPro" id="IPR012337">
    <property type="entry name" value="RNaseH-like_sf"/>
</dbReference>
<dbReference type="RefSeq" id="WP_274456019.1">
    <property type="nucleotide sequence ID" value="NZ_CP067097.1"/>
</dbReference>
<accession>A0ABT9XGB6</accession>
<evidence type="ECO:0000256" key="2">
    <source>
        <dbReference type="ARBA" id="ARBA00022801"/>
    </source>
</evidence>
<evidence type="ECO:0000259" key="4">
    <source>
        <dbReference type="SMART" id="SM00479"/>
    </source>
</evidence>
<organism evidence="5 6">
    <name type="scientific">Alicyclobacillus cycloheptanicus</name>
    <dbReference type="NCBI Taxonomy" id="1457"/>
    <lineage>
        <taxon>Bacteria</taxon>
        <taxon>Bacillati</taxon>
        <taxon>Bacillota</taxon>
        <taxon>Bacilli</taxon>
        <taxon>Bacillales</taxon>
        <taxon>Alicyclobacillaceae</taxon>
        <taxon>Alicyclobacillus</taxon>
    </lineage>
</organism>
<keyword evidence="5" id="KW-0548">Nucleotidyltransferase</keyword>